<organism evidence="1 2">
    <name type="scientific">Velocimicrobium porci</name>
    <dbReference type="NCBI Taxonomy" id="2606634"/>
    <lineage>
        <taxon>Bacteria</taxon>
        <taxon>Bacillati</taxon>
        <taxon>Bacillota</taxon>
        <taxon>Clostridia</taxon>
        <taxon>Lachnospirales</taxon>
        <taxon>Lachnospiraceae</taxon>
        <taxon>Velocimicrobium</taxon>
    </lineage>
</organism>
<comment type="caution">
    <text evidence="1">The sequence shown here is derived from an EMBL/GenBank/DDBJ whole genome shotgun (WGS) entry which is preliminary data.</text>
</comment>
<protein>
    <submittedName>
        <fullName evidence="1">Uncharacterized protein</fullName>
    </submittedName>
</protein>
<gene>
    <name evidence="1" type="ORF">FYJ58_07185</name>
</gene>
<reference evidence="1 2" key="1">
    <citation type="submission" date="2019-08" db="EMBL/GenBank/DDBJ databases">
        <title>In-depth cultivation of the pig gut microbiome towards novel bacterial diversity and tailored functional studies.</title>
        <authorList>
            <person name="Wylensek D."/>
            <person name="Hitch T.C.A."/>
            <person name="Clavel T."/>
        </authorList>
    </citation>
    <scope>NUCLEOTIDE SEQUENCE [LARGE SCALE GENOMIC DNA]</scope>
    <source>
        <strain evidence="1 2">WCA-693-APC-MOT-I</strain>
    </source>
</reference>
<dbReference type="RefSeq" id="WP_154519067.1">
    <property type="nucleotide sequence ID" value="NZ_VUMT01000009.1"/>
</dbReference>
<sequence length="70" mass="8340">MTENTKRYRVPHCSDYDKCKYTQLPWSNTKEYKCYEDANSSEWGTFIGYLGVDHPSKTSPKWCPKRKKVK</sequence>
<dbReference type="AlphaFoldDB" id="A0A6L5XYF4"/>
<dbReference type="EMBL" id="VUMT01000009">
    <property type="protein sequence ID" value="MSS63659.1"/>
    <property type="molecule type" value="Genomic_DNA"/>
</dbReference>
<evidence type="ECO:0000313" key="2">
    <source>
        <dbReference type="Proteomes" id="UP000482209"/>
    </source>
</evidence>
<keyword evidence="2" id="KW-1185">Reference proteome</keyword>
<accession>A0A6L5XYF4</accession>
<dbReference type="Proteomes" id="UP000482209">
    <property type="component" value="Unassembled WGS sequence"/>
</dbReference>
<evidence type="ECO:0000313" key="1">
    <source>
        <dbReference type="EMBL" id="MSS63659.1"/>
    </source>
</evidence>
<proteinExistence type="predicted"/>
<name>A0A6L5XYF4_9FIRM</name>